<comment type="caution">
    <text evidence="2">The sequence shown here is derived from an EMBL/GenBank/DDBJ whole genome shotgun (WGS) entry which is preliminary data.</text>
</comment>
<dbReference type="SUPFAM" id="SSF48452">
    <property type="entry name" value="TPR-like"/>
    <property type="match status" value="1"/>
</dbReference>
<dbReference type="EMBL" id="JACOOH010000007">
    <property type="protein sequence ID" value="MBC5622671.1"/>
    <property type="molecule type" value="Genomic_DNA"/>
</dbReference>
<evidence type="ECO:0000313" key="2">
    <source>
        <dbReference type="EMBL" id="MBC5622671.1"/>
    </source>
</evidence>
<organism evidence="2 3">
    <name type="scientific">Butyricimonas hominis</name>
    <dbReference type="NCBI Taxonomy" id="2763032"/>
    <lineage>
        <taxon>Bacteria</taxon>
        <taxon>Pseudomonadati</taxon>
        <taxon>Bacteroidota</taxon>
        <taxon>Bacteroidia</taxon>
        <taxon>Bacteroidales</taxon>
        <taxon>Odoribacteraceae</taxon>
        <taxon>Butyricimonas</taxon>
    </lineage>
</organism>
<keyword evidence="3" id="KW-1185">Reference proteome</keyword>
<dbReference type="PROSITE" id="PS51257">
    <property type="entry name" value="PROKAR_LIPOPROTEIN"/>
    <property type="match status" value="1"/>
</dbReference>
<dbReference type="Pfam" id="PF14322">
    <property type="entry name" value="SusD-like_3"/>
    <property type="match status" value="1"/>
</dbReference>
<reference evidence="2 3" key="1">
    <citation type="submission" date="2020-08" db="EMBL/GenBank/DDBJ databases">
        <title>Genome public.</title>
        <authorList>
            <person name="Liu C."/>
            <person name="Sun Q."/>
        </authorList>
    </citation>
    <scope>NUCLEOTIDE SEQUENCE [LARGE SCALE GENOMIC DNA]</scope>
    <source>
        <strain evidence="2 3">NSJ-56</strain>
    </source>
</reference>
<accession>A0ABR7D3Z3</accession>
<gene>
    <name evidence="2" type="ORF">H8S64_16380</name>
</gene>
<name>A0ABR7D3Z3_9BACT</name>
<dbReference type="Gene3D" id="1.25.40.390">
    <property type="match status" value="1"/>
</dbReference>
<dbReference type="Proteomes" id="UP000646484">
    <property type="component" value="Unassembled WGS sequence"/>
</dbReference>
<evidence type="ECO:0000313" key="3">
    <source>
        <dbReference type="Proteomes" id="UP000646484"/>
    </source>
</evidence>
<dbReference type="InterPro" id="IPR011990">
    <property type="entry name" value="TPR-like_helical_dom_sf"/>
</dbReference>
<dbReference type="InterPro" id="IPR033985">
    <property type="entry name" value="SusD-like_N"/>
</dbReference>
<dbReference type="RefSeq" id="WP_186977473.1">
    <property type="nucleotide sequence ID" value="NZ_JACOOH010000007.1"/>
</dbReference>
<sequence>MKTCINIIIISSLFFLVSCDSWLDLKPETQVTEDELFNSGDGYRASLNGLYKTMGTASLYGRELSFGMVDCISQQYQMDLGTTITYDQKYVDIAGFNYMTTDAIALIESTWRQAFNVVANANNLIQNVANESPDLFAQGEMEKNLILGEAYACRALMHFDMLRLFAPSPVNDDGKIYVPYVETYPDITAIPIAVKPFLDKVITDLEYARTLVAEWDTCNVGVGTLITGKARFYNTFSFGTEIYDNSNLRIENFFKGRGYRLNYYAITALLARVCQYAELEQKAFEYAREVMAFEVKDYYGWQKAFAIDDYSGVTSTNWNSKSDLRVVSNLIFAVYNEKAYDELSLSKFFTPQSNGYPTWLVINRTNQKTFETREGTDESVLDYRSLNMIFYGNGQYPLSGKWYYSENESVRDNNVTILPVIRATEMRYIMAEYYARQGNFAEAKSILTEIRSRRGCSEAISISNWAEFEEELIRDARREWIAEGQLFYLYKRLNAAVNFGRNVIRPLNRSEYLLPIPTNESL</sequence>
<feature type="domain" description="SusD-like N-terminal" evidence="1">
    <location>
        <begin position="97"/>
        <end position="214"/>
    </location>
</feature>
<evidence type="ECO:0000259" key="1">
    <source>
        <dbReference type="Pfam" id="PF14322"/>
    </source>
</evidence>
<protein>
    <submittedName>
        <fullName evidence="2">RagB/SusD family nutrient uptake outer membrane protein</fullName>
    </submittedName>
</protein>
<proteinExistence type="predicted"/>